<evidence type="ECO:0000256" key="1">
    <source>
        <dbReference type="ARBA" id="ARBA00022490"/>
    </source>
</evidence>
<dbReference type="InterPro" id="IPR023149">
    <property type="entry name" value="Trans_acon_MeTrfase_C"/>
</dbReference>
<dbReference type="Pfam" id="PF13489">
    <property type="entry name" value="Methyltransf_23"/>
    <property type="match status" value="1"/>
</dbReference>
<comment type="caution">
    <text evidence="5">The sequence shown here is derived from an EMBL/GenBank/DDBJ whole genome shotgun (WGS) entry which is preliminary data.</text>
</comment>
<keyword evidence="3 5" id="KW-0808">Transferase</keyword>
<keyword evidence="1" id="KW-0963">Cytoplasm</keyword>
<dbReference type="GO" id="GO:0030798">
    <property type="term" value="F:trans-aconitate 2-methyltransferase activity"/>
    <property type="evidence" value="ECO:0007669"/>
    <property type="project" value="UniProtKB-EC"/>
</dbReference>
<evidence type="ECO:0000256" key="4">
    <source>
        <dbReference type="ARBA" id="ARBA00022691"/>
    </source>
</evidence>
<evidence type="ECO:0000256" key="3">
    <source>
        <dbReference type="ARBA" id="ARBA00022679"/>
    </source>
</evidence>
<organism evidence="5">
    <name type="scientific">mine drainage metagenome</name>
    <dbReference type="NCBI Taxonomy" id="410659"/>
    <lineage>
        <taxon>unclassified sequences</taxon>
        <taxon>metagenomes</taxon>
        <taxon>ecological metagenomes</taxon>
    </lineage>
</organism>
<keyword evidence="2 5" id="KW-0489">Methyltransferase</keyword>
<dbReference type="InterPro" id="IPR029063">
    <property type="entry name" value="SAM-dependent_MTases_sf"/>
</dbReference>
<accession>A0A1J5RKM2</accession>
<dbReference type="CDD" id="cd02440">
    <property type="entry name" value="AdoMet_MTases"/>
    <property type="match status" value="1"/>
</dbReference>
<dbReference type="GO" id="GO:0032259">
    <property type="term" value="P:methylation"/>
    <property type="evidence" value="ECO:0007669"/>
    <property type="project" value="UniProtKB-KW"/>
</dbReference>
<protein>
    <submittedName>
        <fullName evidence="5">Trans-aconitate 2-methyltransferase</fullName>
        <ecNumber evidence="5">2.1.1.144</ecNumber>
    </submittedName>
</protein>
<dbReference type="PANTHER" id="PTHR43861:SF1">
    <property type="entry name" value="TRANS-ACONITATE 2-METHYLTRANSFERASE"/>
    <property type="match status" value="1"/>
</dbReference>
<dbReference type="EMBL" id="MLJW01000146">
    <property type="protein sequence ID" value="OIQ96582.1"/>
    <property type="molecule type" value="Genomic_DNA"/>
</dbReference>
<dbReference type="HAMAP" id="MF_00560">
    <property type="entry name" value="Tran_acon_Me_trans"/>
    <property type="match status" value="1"/>
</dbReference>
<keyword evidence="4" id="KW-0949">S-adenosyl-L-methionine</keyword>
<dbReference type="EC" id="2.1.1.144" evidence="5"/>
<reference evidence="5" key="1">
    <citation type="submission" date="2016-10" db="EMBL/GenBank/DDBJ databases">
        <title>Sequence of Gallionella enrichment culture.</title>
        <authorList>
            <person name="Poehlein A."/>
            <person name="Muehling M."/>
            <person name="Daniel R."/>
        </authorList>
    </citation>
    <scope>NUCLEOTIDE SEQUENCE</scope>
</reference>
<dbReference type="Gene3D" id="1.10.150.290">
    <property type="entry name" value="S-adenosyl-L-methionine-dependent methyltransferases"/>
    <property type="match status" value="1"/>
</dbReference>
<gene>
    <name evidence="5" type="primary">tam_6</name>
    <name evidence="5" type="ORF">GALL_214080</name>
</gene>
<dbReference type="InterPro" id="IPR023506">
    <property type="entry name" value="Trans-aconitate_MeTrfase"/>
</dbReference>
<name>A0A1J5RKM2_9ZZZZ</name>
<evidence type="ECO:0000313" key="5">
    <source>
        <dbReference type="EMBL" id="OIQ96582.1"/>
    </source>
</evidence>
<proteinExistence type="inferred from homology"/>
<sequence length="257" mass="28396">MTWNPRQYLRYGDQRLRPALELLARIPLEAPAGIVDLGCGPGNVTPYLQARWPEARLTGVDSSAEMLEAAGAALPGAAWIQADAAAWRPETPPDLIYANASLHWLDDHAALFPRLFGLLAPGGVLAVQMPRNFQAPSHTEMRALAANGPWRDRLAPLLRPDPVAAPAFYWDLLRPLGAAVDIWETEYLQGLRGEDAVLQWMLGTSLKPLADALPPDQRALFLERLGARLALAYPRRNDGLTLYPFRRLFLVAGQDRL</sequence>
<dbReference type="Gene3D" id="3.40.50.150">
    <property type="entry name" value="Vaccinia Virus protein VP39"/>
    <property type="match status" value="1"/>
</dbReference>
<dbReference type="SUPFAM" id="SSF53335">
    <property type="entry name" value="S-adenosyl-L-methionine-dependent methyltransferases"/>
    <property type="match status" value="1"/>
</dbReference>
<dbReference type="PANTHER" id="PTHR43861">
    <property type="entry name" value="TRANS-ACONITATE 2-METHYLTRANSFERASE-RELATED"/>
    <property type="match status" value="1"/>
</dbReference>
<evidence type="ECO:0000256" key="2">
    <source>
        <dbReference type="ARBA" id="ARBA00022603"/>
    </source>
</evidence>
<dbReference type="AlphaFoldDB" id="A0A1J5RKM2"/>